<keyword evidence="4" id="KW-0862">Zinc</keyword>
<dbReference type="InterPro" id="IPR013083">
    <property type="entry name" value="Znf_RING/FYVE/PHD"/>
</dbReference>
<feature type="region of interest" description="Disordered" evidence="12">
    <location>
        <begin position="2122"/>
        <end position="2165"/>
    </location>
</feature>
<feature type="compositionally biased region" description="Basic and acidic residues" evidence="12">
    <location>
        <begin position="2128"/>
        <end position="2151"/>
    </location>
</feature>
<dbReference type="Pfam" id="PF00628">
    <property type="entry name" value="PHD"/>
    <property type="match status" value="2"/>
</dbReference>
<evidence type="ECO:0000256" key="4">
    <source>
        <dbReference type="ARBA" id="ARBA00022833"/>
    </source>
</evidence>
<dbReference type="Proteomes" id="UP000515151">
    <property type="component" value="Chromosome 2"/>
</dbReference>
<comment type="subcellular location">
    <subcellularLocation>
        <location evidence="1">Nucleus</location>
    </subcellularLocation>
</comment>
<evidence type="ECO:0000256" key="12">
    <source>
        <dbReference type="SAM" id="MobiDB-lite"/>
    </source>
</evidence>
<dbReference type="GO" id="GO:0008270">
    <property type="term" value="F:zinc ion binding"/>
    <property type="evidence" value="ECO:0007669"/>
    <property type="project" value="UniProtKB-KW"/>
</dbReference>
<feature type="compositionally biased region" description="Polar residues" evidence="12">
    <location>
        <begin position="1518"/>
        <end position="1543"/>
    </location>
</feature>
<feature type="region of interest" description="Disordered" evidence="12">
    <location>
        <begin position="1490"/>
        <end position="1554"/>
    </location>
</feature>
<feature type="region of interest" description="Disordered" evidence="12">
    <location>
        <begin position="1829"/>
        <end position="1849"/>
    </location>
</feature>
<dbReference type="Pfam" id="PF15612">
    <property type="entry name" value="WHIM1"/>
    <property type="match status" value="1"/>
</dbReference>
<keyword evidence="2" id="KW-0479">Metal-binding</keyword>
<keyword evidence="9" id="KW-0539">Nucleus</keyword>
<keyword evidence="5" id="KW-0805">Transcription regulation</keyword>
<dbReference type="InterPro" id="IPR019786">
    <property type="entry name" value="Zinc_finger_PHD-type_CS"/>
</dbReference>
<keyword evidence="8" id="KW-0804">Transcription</keyword>
<dbReference type="InterPro" id="IPR019787">
    <property type="entry name" value="Znf_PHD-finger"/>
</dbReference>
<dbReference type="InterPro" id="IPR028942">
    <property type="entry name" value="WHIM1_dom"/>
</dbReference>
<reference evidence="14" key="1">
    <citation type="journal article" date="2020" name="Plant Biotechnol. J.">
        <title>The pomegranate (Punica granatum L.) draft genome dissects genetic divergence between soft- and hard-seeded cultivars.</title>
        <authorList>
            <person name="Luo X."/>
            <person name="Li H."/>
            <person name="Wu Z."/>
            <person name="Yao W."/>
            <person name="Zhao P."/>
            <person name="Cao D."/>
            <person name="Yu H."/>
            <person name="Li K."/>
            <person name="Poudel K."/>
            <person name="Zhao D."/>
            <person name="Zhang F."/>
            <person name="Xia X."/>
            <person name="Chen L."/>
            <person name="Wang Q."/>
            <person name="Jing D."/>
            <person name="Cao S."/>
        </authorList>
    </citation>
    <scope>NUCLEOTIDE SEQUENCE [LARGE SCALE GENOMIC DNA]</scope>
    <source>
        <strain evidence="14">cv. Tunisia</strain>
    </source>
</reference>
<name>A0A6P8CH15_PUNGR</name>
<keyword evidence="6" id="KW-0103">Bromodomain</keyword>
<feature type="compositionally biased region" description="Basic and acidic residues" evidence="12">
    <location>
        <begin position="1"/>
        <end position="14"/>
    </location>
</feature>
<dbReference type="GO" id="GO:0003677">
    <property type="term" value="F:DNA binding"/>
    <property type="evidence" value="ECO:0007669"/>
    <property type="project" value="UniProtKB-KW"/>
</dbReference>
<dbReference type="InterPro" id="IPR003888">
    <property type="entry name" value="FYrich_N"/>
</dbReference>
<feature type="domain" description="PHD-type" evidence="13">
    <location>
        <begin position="1271"/>
        <end position="1321"/>
    </location>
</feature>
<dbReference type="Pfam" id="PF01429">
    <property type="entry name" value="MBD"/>
    <property type="match status" value="1"/>
</dbReference>
<feature type="compositionally biased region" description="Polar residues" evidence="12">
    <location>
        <begin position="1500"/>
        <end position="1509"/>
    </location>
</feature>
<evidence type="ECO:0000256" key="5">
    <source>
        <dbReference type="ARBA" id="ARBA00023015"/>
    </source>
</evidence>
<dbReference type="GO" id="GO:0000785">
    <property type="term" value="C:chromatin"/>
    <property type="evidence" value="ECO:0007669"/>
    <property type="project" value="UniProtKB-ARBA"/>
</dbReference>
<dbReference type="InterPro" id="IPR036427">
    <property type="entry name" value="Bromodomain-like_sf"/>
</dbReference>
<evidence type="ECO:0000259" key="13">
    <source>
        <dbReference type="PROSITE" id="PS50016"/>
    </source>
</evidence>
<dbReference type="GO" id="GO:0005634">
    <property type="term" value="C:nucleus"/>
    <property type="evidence" value="ECO:0007669"/>
    <property type="project" value="UniProtKB-SubCell"/>
</dbReference>
<feature type="compositionally biased region" description="Basic residues" evidence="12">
    <location>
        <begin position="2152"/>
        <end position="2165"/>
    </location>
</feature>
<evidence type="ECO:0000256" key="10">
    <source>
        <dbReference type="PROSITE-ProRule" id="PRU00146"/>
    </source>
</evidence>
<evidence type="ECO:0000256" key="7">
    <source>
        <dbReference type="ARBA" id="ARBA00023125"/>
    </source>
</evidence>
<protein>
    <submittedName>
        <fullName evidence="15">Methyl-CpG-binding domain-containing protein 9</fullName>
    </submittedName>
</protein>
<reference evidence="15" key="2">
    <citation type="submission" date="2025-08" db="UniProtKB">
        <authorList>
            <consortium name="RefSeq"/>
        </authorList>
    </citation>
    <scope>IDENTIFICATION</scope>
    <source>
        <tissue evidence="15">Leaf</tissue>
    </source>
</reference>
<dbReference type="RefSeq" id="XP_031381699.1">
    <property type="nucleotide sequence ID" value="XM_031525839.1"/>
</dbReference>
<feature type="region of interest" description="Disordered" evidence="12">
    <location>
        <begin position="132"/>
        <end position="155"/>
    </location>
</feature>
<dbReference type="SUPFAM" id="SSF57903">
    <property type="entry name" value="FYVE/PHD zinc finger"/>
    <property type="match status" value="2"/>
</dbReference>
<dbReference type="PROSITE" id="PS01359">
    <property type="entry name" value="ZF_PHD_1"/>
    <property type="match status" value="2"/>
</dbReference>
<dbReference type="InterPro" id="IPR011011">
    <property type="entry name" value="Znf_FYVE_PHD"/>
</dbReference>
<dbReference type="OrthoDB" id="1903104at2759"/>
<feature type="region of interest" description="Disordered" evidence="12">
    <location>
        <begin position="1"/>
        <end position="30"/>
    </location>
</feature>
<dbReference type="CDD" id="cd15519">
    <property type="entry name" value="PHD1_Lid2p_like"/>
    <property type="match status" value="1"/>
</dbReference>
<dbReference type="SUPFAM" id="SSF54171">
    <property type="entry name" value="DNA-binding domain"/>
    <property type="match status" value="1"/>
</dbReference>
<accession>A0A6P8CH15</accession>
<dbReference type="InterPro" id="IPR001965">
    <property type="entry name" value="Znf_PHD"/>
</dbReference>
<dbReference type="CDD" id="cd15489">
    <property type="entry name" value="PHD_SF"/>
    <property type="match status" value="1"/>
</dbReference>
<dbReference type="PANTHER" id="PTHR47162">
    <property type="entry name" value="OS02G0192300 PROTEIN"/>
    <property type="match status" value="1"/>
</dbReference>
<evidence type="ECO:0000256" key="1">
    <source>
        <dbReference type="ARBA" id="ARBA00004123"/>
    </source>
</evidence>
<evidence type="ECO:0000256" key="6">
    <source>
        <dbReference type="ARBA" id="ARBA00023117"/>
    </source>
</evidence>
<dbReference type="InterPro" id="IPR001739">
    <property type="entry name" value="Methyl_CpG_DNA-bd"/>
</dbReference>
<keyword evidence="7" id="KW-0238">DNA-binding</keyword>
<organism evidence="14 15">
    <name type="scientific">Punica granatum</name>
    <name type="common">Pomegranate</name>
    <dbReference type="NCBI Taxonomy" id="22663"/>
    <lineage>
        <taxon>Eukaryota</taxon>
        <taxon>Viridiplantae</taxon>
        <taxon>Streptophyta</taxon>
        <taxon>Embryophyta</taxon>
        <taxon>Tracheophyta</taxon>
        <taxon>Spermatophyta</taxon>
        <taxon>Magnoliopsida</taxon>
        <taxon>eudicotyledons</taxon>
        <taxon>Gunneridae</taxon>
        <taxon>Pentapetalae</taxon>
        <taxon>rosids</taxon>
        <taxon>malvids</taxon>
        <taxon>Myrtales</taxon>
        <taxon>Lythraceae</taxon>
        <taxon>Punica</taxon>
    </lineage>
</organism>
<dbReference type="InterPro" id="IPR016177">
    <property type="entry name" value="DNA-bd_dom_sf"/>
</dbReference>
<evidence type="ECO:0000313" key="14">
    <source>
        <dbReference type="Proteomes" id="UP000515151"/>
    </source>
</evidence>
<dbReference type="PROSITE" id="PS50016">
    <property type="entry name" value="ZF_PHD_2"/>
    <property type="match status" value="2"/>
</dbReference>
<gene>
    <name evidence="15" type="primary">LOC116196221</name>
</gene>
<dbReference type="Gene3D" id="3.30.40.10">
    <property type="entry name" value="Zinc/RING finger domain, C3HC4 (zinc finger)"/>
    <property type="match status" value="2"/>
</dbReference>
<sequence length="2165" mass="239786">MELGGDSDRPRDPNRSPPLGIDLNEIPSSSDSFDVVRTYQDVPDLPQEPPEAPVPARGPITCGACGRREDDGGRVVVCDGCDLVFHMGCAGLRGVGDIDGDEWVCGKCAKDGVKSQGWPLGFKSKRKRVFDMNASPPSDGDGAGEGSTASRKRTLGDIPFGGHQLGSSVRHPNLYAKRGLGFENAPGILSYNLEAGFGDTRHHALMKCKGFEVGFGCPVESMKSHDSSVLRFPHHNPSETFLLDLREHISQRHGILEEGWQVDLKQLNGGIHATYCAPGGEKFDSMSEVASHLGLAPDYKVSEPKAGSQGSSLLEKFHMPGKRKPARSTVTNGFNETKEFLLQAYYKEFLSNSQRIEANAGNNANAIKPSEAGAEDSTDFGSQQSIDGLPVQFEDFFLLSLGAIDSRPSYHELDQIWPVGYRSCWHDKITGSLFFCDVSDGGESGPVFKIRRCSCSAESVPNGSVISIQPALRQSAYQEGEGSGSCNSISELDGDDNIQSILSDPLPPTTNEISTFFDKIPTKACGVPGYAMQVEASSGLERSGAFSCDQLEFKDAIGEIVVEERSSLLAWKKMSEKLADAFSDLRGSKCSVQLFCKHVGHETFSLNLDMMDKKCEQSFGTLKKFQSLLISGQSVFSENGHDISSEVMAKWWGQDRFGLDVEFIQEMIEQLPDLEVCSQYEPLNKRNNFLKMLTFSNGSLVVRRKDGVVVKEEAALDSLFRRLKRAKISGRQRYPPAGTLLCQRLLPELVGDCYQIWEILWRFHEILGLKETFALEELEEELAIPLSGAASLAQNWEHNQLSNVHRTDKLGGRNPSLSGASVLTPPGENQWAPVPMEVANQKELAEAKSTSVRRGTCFGVALTKVHSSLLTLLIGELQSKVAPLVDPSFDGGELKPKRGKKRDIDSYVPVKRSKLNMLPVNELSWPELARRYILAILSMDGNSDSVEVIARESGKVFRCLQGDGGLLCGSLSGVAGMEADALLLAEASKQIFGFLSRGNDVLTIEGEEYAQSSASEIRTASEPCLPDWAKALEPVKKLPTNVGTRIRKCVYDALSKHPPEWARKRLEHSISKEVYKGNASGPTKKAVISVLADASTDKFPQKPDDGKKKNSVVTVSDILMKQCRIVLRHAAAADDSKVFCNLLGRKLVNSCDNDDEGLLGSPAMVSRQLDFRTIDLRLAAGAYGGFHEAFLDDVHELWDNLRSAFGDQPDLVELADKLSENFESLFAEKVIPLVHQLGEYTSLESLSAEKKKELSDLVSSISVLPKAPWDEGVCKVCGVDKDDDSVLLCDTCDGEYHTYCLNPPLSRIPEGNWYCPSCVAGRRITMDGSEQSLLSRRRRGRRYQGEVTRDYLEALSHLASVMEEKEYWEYSIDERIFLLKFLCDELLNSAIIRQHLEQCAETSLELQQKLRSLSLEYKALKSREEFLVRAIKTDAAIIDRVAEFMKEGFAPAPANDGSLILEKRGERSNHLNIASEPQAQNGFQKELSYTRSKKNHVCDDQSSPPSETNGEFEDAENAQGSTKLQENLSSSPTDVNNSKSSEMNELPASDPKLQDKDLQREALPEERNIASAQHPDNLDEPNIWQVELNSVKNEISRLQSLMSSLQLQFLKQSIRREFLGSDSLGRMYWAAAIPGNRLRFVVDGSLATKIIGKAPDISSLCDGSVLEGSKARCPYWYDSNDVVTYPPLISYQSEAEIEELIGWLTDDDPKERALKDAILYWRKFRSQDLQDCREHALDESLAALPLDFAVSDHPATKAALLLESKYGPFLDSLTHDMLNKHEEKGYLSAEEKIYRCICLEPVLPARVHCLFCHKTFLTLEDLEAHKEGRCSSASSDHEKGKEILDSSREKGKGAMLERKTFPGLSSKLIMYKNECSMCPYDIEEISSQFITKDSNRELVTQIGLIGSNGVPSFVPSRSPYLDDSTAMLIPKSGAGILPKDLMDVDGALASLEKRYAPNARMVDSFSARTVSEKSASKNSIRATSRCHKEKEGAPSRDIPTCRCVVPSSSLRPLVGEASNVLKRLKLNLLDMEAALCEEAFRPSRAHMERRWAWRSFVKSAQTIFEIIQATIVFEDMIKTQYLRNEWWYWSSLSAAVKTSTISSLALRVYALDSSIIYEKNMCSSDSPEQCKPDSMPERKPESASDTVEKAKASRKSSRKRKELEG</sequence>
<dbReference type="PROSITE" id="PS51542">
    <property type="entry name" value="FYRN"/>
    <property type="match status" value="1"/>
</dbReference>
<dbReference type="PANTHER" id="PTHR47162:SF8">
    <property type="entry name" value="METHYL-CPG-BINDING DOMAIN-CONTAINING PROTEIN 9"/>
    <property type="match status" value="1"/>
</dbReference>
<dbReference type="Gene3D" id="1.20.920.10">
    <property type="entry name" value="Bromodomain-like"/>
    <property type="match status" value="1"/>
</dbReference>
<evidence type="ECO:0000256" key="11">
    <source>
        <dbReference type="SAM" id="Coils"/>
    </source>
</evidence>
<evidence type="ECO:0000256" key="9">
    <source>
        <dbReference type="ARBA" id="ARBA00023242"/>
    </source>
</evidence>
<keyword evidence="3 10" id="KW-0863">Zinc-finger</keyword>
<evidence type="ECO:0000256" key="8">
    <source>
        <dbReference type="ARBA" id="ARBA00023163"/>
    </source>
</evidence>
<keyword evidence="14" id="KW-1185">Reference proteome</keyword>
<dbReference type="SUPFAM" id="SSF47370">
    <property type="entry name" value="Bromodomain"/>
    <property type="match status" value="1"/>
</dbReference>
<dbReference type="SMART" id="SM00249">
    <property type="entry name" value="PHD"/>
    <property type="match status" value="2"/>
</dbReference>
<dbReference type="GeneID" id="116196221"/>
<dbReference type="Gene3D" id="3.30.160.360">
    <property type="match status" value="1"/>
</dbReference>
<feature type="domain" description="PHD-type" evidence="13">
    <location>
        <begin position="59"/>
        <end position="111"/>
    </location>
</feature>
<evidence type="ECO:0000256" key="2">
    <source>
        <dbReference type="ARBA" id="ARBA00022723"/>
    </source>
</evidence>
<evidence type="ECO:0000313" key="15">
    <source>
        <dbReference type="RefSeq" id="XP_031381699.1"/>
    </source>
</evidence>
<keyword evidence="11" id="KW-0175">Coiled coil</keyword>
<evidence type="ECO:0000256" key="3">
    <source>
        <dbReference type="ARBA" id="ARBA00022771"/>
    </source>
</evidence>
<proteinExistence type="predicted"/>
<feature type="coiled-coil region" evidence="11">
    <location>
        <begin position="1396"/>
        <end position="1423"/>
    </location>
</feature>